<evidence type="ECO:0000256" key="2">
    <source>
        <dbReference type="SAM" id="SignalP"/>
    </source>
</evidence>
<name>A0A240BS92_9STAP</name>
<dbReference type="Proteomes" id="UP000652995">
    <property type="component" value="Unassembled WGS sequence"/>
</dbReference>
<gene>
    <name evidence="3" type="ORF">GCM10007183_03360</name>
    <name evidence="4" type="ORF">SAMEA4412661_00048</name>
</gene>
<dbReference type="KEGG" id="smus:C7J88_07405"/>
<reference evidence="6" key="3">
    <citation type="journal article" date="2019" name="Int. J. Syst. Evol. Microbiol.">
        <title>The Global Catalogue of Microorganisms (GCM) 10K type strain sequencing project: providing services to taxonomists for standard genome sequencing and annotation.</title>
        <authorList>
            <consortium name="The Broad Institute Genomics Platform"/>
            <consortium name="The Broad Institute Genome Sequencing Center for Infectious Disease"/>
            <person name="Wu L."/>
            <person name="Ma J."/>
        </authorList>
    </citation>
    <scope>NUCLEOTIDE SEQUENCE [LARGE SCALE GENOMIC DNA]</scope>
    <source>
        <strain evidence="6">CCM 4175</strain>
    </source>
</reference>
<feature type="signal peptide" evidence="2">
    <location>
        <begin position="1"/>
        <end position="24"/>
    </location>
</feature>
<dbReference type="PROSITE" id="PS51257">
    <property type="entry name" value="PROKAR_LIPOPROTEIN"/>
    <property type="match status" value="1"/>
</dbReference>
<proteinExistence type="predicted"/>
<reference evidence="3" key="1">
    <citation type="journal article" date="2014" name="Int. J. Syst. Evol. Microbiol.">
        <title>Complete genome of a new Firmicutes species belonging to the dominant human colonic microbiota ('Ruminococcus bicirculans') reveals two chromosomes and a selective capacity to utilize plant glucans.</title>
        <authorList>
            <consortium name="NISC Comparative Sequencing Program"/>
            <person name="Wegmann U."/>
            <person name="Louis P."/>
            <person name="Goesmann A."/>
            <person name="Henrissat B."/>
            <person name="Duncan S.H."/>
            <person name="Flint H.J."/>
        </authorList>
    </citation>
    <scope>NUCLEOTIDE SEQUENCE</scope>
    <source>
        <strain evidence="3">CCM 4175</strain>
    </source>
</reference>
<evidence type="ECO:0000313" key="3">
    <source>
        <dbReference type="EMBL" id="GGA82479.1"/>
    </source>
</evidence>
<reference evidence="4 5" key="2">
    <citation type="submission" date="2017-06" db="EMBL/GenBank/DDBJ databases">
        <authorList>
            <consortium name="Pathogen Informatics"/>
        </authorList>
    </citation>
    <scope>NUCLEOTIDE SEQUENCE [LARGE SCALE GENOMIC DNA]</scope>
    <source>
        <strain evidence="4 5">NCTC13833</strain>
    </source>
</reference>
<feature type="chain" id="PRO_5030041758" evidence="2">
    <location>
        <begin position="25"/>
        <end position="295"/>
    </location>
</feature>
<sequence>MKKQSILIGVVASTLLLTGCNLLAPNNQNNNQSTNHTKNQNTHQDGQSNQNHQQNTNDQGSYIYDKNTREYYAQIWLTDRDNLSVFTSMNDVSYTPIDASGTLVNPYNPDATVNYPDGTIVLSPSVTAAGSVTFRDNNDGTVTFFDAPGHFHDDGWFEDDFSLRESQKIIDQGRTVTIKNSAQSDINYVAQYITHSTPEPSAAEAFEGFDVERPSSSSSDDSDTSVTRDNVIDLVEDYEGEYLDTDTYTFKEPEQQSDGSWGFSIIDKATGELAGSYIIDPDGTVTKYDENGDPE</sequence>
<dbReference type="OrthoDB" id="2136654at2"/>
<dbReference type="AlphaFoldDB" id="A0A240BS92"/>
<keyword evidence="6" id="KW-1185">Reference proteome</keyword>
<feature type="compositionally biased region" description="Polar residues" evidence="1">
    <location>
        <begin position="45"/>
        <end position="60"/>
    </location>
</feature>
<evidence type="ECO:0000313" key="4">
    <source>
        <dbReference type="EMBL" id="SNV98309.1"/>
    </source>
</evidence>
<dbReference type="EMBL" id="LT906464">
    <property type="protein sequence ID" value="SNV98309.1"/>
    <property type="molecule type" value="Genomic_DNA"/>
</dbReference>
<evidence type="ECO:0000313" key="6">
    <source>
        <dbReference type="Proteomes" id="UP000652995"/>
    </source>
</evidence>
<feature type="region of interest" description="Disordered" evidence="1">
    <location>
        <begin position="27"/>
        <end position="61"/>
    </location>
</feature>
<dbReference type="EMBL" id="BMCB01000002">
    <property type="protein sequence ID" value="GGA82479.1"/>
    <property type="molecule type" value="Genomic_DNA"/>
</dbReference>
<evidence type="ECO:0000256" key="1">
    <source>
        <dbReference type="SAM" id="MobiDB-lite"/>
    </source>
</evidence>
<protein>
    <submittedName>
        <fullName evidence="4">Lipoprotein</fullName>
    </submittedName>
</protein>
<organism evidence="4 5">
    <name type="scientific">Staphylococcus muscae</name>
    <dbReference type="NCBI Taxonomy" id="1294"/>
    <lineage>
        <taxon>Bacteria</taxon>
        <taxon>Bacillati</taxon>
        <taxon>Bacillota</taxon>
        <taxon>Bacilli</taxon>
        <taxon>Bacillales</taxon>
        <taxon>Staphylococcaceae</taxon>
        <taxon>Staphylococcus</taxon>
    </lineage>
</organism>
<dbReference type="Proteomes" id="UP000243706">
    <property type="component" value="Chromosome 1"/>
</dbReference>
<reference evidence="3" key="4">
    <citation type="submission" date="2024-05" db="EMBL/GenBank/DDBJ databases">
        <authorList>
            <person name="Sun Q."/>
            <person name="Sedlacek I."/>
        </authorList>
    </citation>
    <scope>NUCLEOTIDE SEQUENCE</scope>
    <source>
        <strain evidence="3">CCM 4175</strain>
    </source>
</reference>
<evidence type="ECO:0000313" key="5">
    <source>
        <dbReference type="Proteomes" id="UP000243706"/>
    </source>
</evidence>
<accession>A0A240BS92</accession>
<feature type="compositionally biased region" description="Low complexity" evidence="1">
    <location>
        <begin position="27"/>
        <end position="44"/>
    </location>
</feature>
<dbReference type="RefSeq" id="WP_095114995.1">
    <property type="nucleotide sequence ID" value="NZ_BMCB01000002.1"/>
</dbReference>
<keyword evidence="2" id="KW-0732">Signal</keyword>
<keyword evidence="4" id="KW-0449">Lipoprotein</keyword>